<reference evidence="2" key="1">
    <citation type="submission" date="2021-12" db="EMBL/GenBank/DDBJ databases">
        <authorList>
            <person name="Li Y."/>
        </authorList>
    </citation>
    <scope>NUCLEOTIDE SEQUENCE</scope>
    <source>
        <strain evidence="2">DKSPLA3</strain>
    </source>
</reference>
<dbReference type="PANTHER" id="PTHR46623:SF6">
    <property type="entry name" value="ALPHA_BETA-HYDROLASES SUPERFAMILY PROTEIN"/>
    <property type="match status" value="1"/>
</dbReference>
<comment type="caution">
    <text evidence="2">The sequence shown here is derived from an EMBL/GenBank/DDBJ whole genome shotgun (WGS) entry which is preliminary data.</text>
</comment>
<dbReference type="RefSeq" id="WP_231811493.1">
    <property type="nucleotide sequence ID" value="NZ_JAJOZR010000001.1"/>
</dbReference>
<feature type="domain" description="Dienelactone hydrolase" evidence="1">
    <location>
        <begin position="15"/>
        <end position="219"/>
    </location>
</feature>
<sequence>MGTMIQLTAGDGVTIDAYKAEPEGPPRGGVVVLQEIFGVNAHIKRVADRFAREGYLVIAPALFDRVEHGVELGYAAEEFPAAVGLVQRVDHAKTPLDVAAAVTAASEGGKVAVVGYCWGGSLAYQAACSTDGVAAAVGYYGGNIAKSLDRRPTVPVMLHLGERDDHIPMSDVAAIKAALPDVPIFTYDAGHGFNCDARASFDEPSAAKALERTLAFLSETVGSERPTSSPSGA</sequence>
<gene>
    <name evidence="2" type="ORF">LRX75_01845</name>
</gene>
<keyword evidence="2" id="KW-0378">Hydrolase</keyword>
<dbReference type="EMBL" id="JAJOZR010000001">
    <property type="protein sequence ID" value="MCD7107773.1"/>
    <property type="molecule type" value="Genomic_DNA"/>
</dbReference>
<protein>
    <submittedName>
        <fullName evidence="2">Dienelactone hydrolase family protein</fullName>
    </submittedName>
</protein>
<evidence type="ECO:0000313" key="2">
    <source>
        <dbReference type="EMBL" id="MCD7107773.1"/>
    </source>
</evidence>
<dbReference type="PANTHER" id="PTHR46623">
    <property type="entry name" value="CARBOXYMETHYLENEBUTENOLIDASE-RELATED"/>
    <property type="match status" value="1"/>
</dbReference>
<evidence type="ECO:0000313" key="3">
    <source>
        <dbReference type="Proteomes" id="UP001139089"/>
    </source>
</evidence>
<accession>A0A9X1T5J1</accession>
<dbReference type="InterPro" id="IPR029058">
    <property type="entry name" value="AB_hydrolase_fold"/>
</dbReference>
<dbReference type="InterPro" id="IPR051049">
    <property type="entry name" value="Dienelactone_hydrolase-like"/>
</dbReference>
<dbReference type="InterPro" id="IPR002925">
    <property type="entry name" value="Dienelactn_hydro"/>
</dbReference>
<name>A0A9X1T5J1_9HYPH</name>
<proteinExistence type="predicted"/>
<organism evidence="2 3">
    <name type="scientific">Rhizobium quercicola</name>
    <dbReference type="NCBI Taxonomy" id="2901226"/>
    <lineage>
        <taxon>Bacteria</taxon>
        <taxon>Pseudomonadati</taxon>
        <taxon>Pseudomonadota</taxon>
        <taxon>Alphaproteobacteria</taxon>
        <taxon>Hyphomicrobiales</taxon>
        <taxon>Rhizobiaceae</taxon>
        <taxon>Rhizobium/Agrobacterium group</taxon>
        <taxon>Rhizobium</taxon>
    </lineage>
</organism>
<evidence type="ECO:0000259" key="1">
    <source>
        <dbReference type="Pfam" id="PF01738"/>
    </source>
</evidence>
<dbReference type="SUPFAM" id="SSF53474">
    <property type="entry name" value="alpha/beta-Hydrolases"/>
    <property type="match status" value="1"/>
</dbReference>
<dbReference type="Pfam" id="PF01738">
    <property type="entry name" value="DLH"/>
    <property type="match status" value="1"/>
</dbReference>
<keyword evidence="3" id="KW-1185">Reference proteome</keyword>
<dbReference type="Gene3D" id="3.40.50.1820">
    <property type="entry name" value="alpha/beta hydrolase"/>
    <property type="match status" value="1"/>
</dbReference>
<dbReference type="Proteomes" id="UP001139089">
    <property type="component" value="Unassembled WGS sequence"/>
</dbReference>
<dbReference type="AlphaFoldDB" id="A0A9X1T5J1"/>
<dbReference type="GO" id="GO:0016787">
    <property type="term" value="F:hydrolase activity"/>
    <property type="evidence" value="ECO:0007669"/>
    <property type="project" value="UniProtKB-KW"/>
</dbReference>